<dbReference type="Proteomes" id="UP000030680">
    <property type="component" value="Unassembled WGS sequence"/>
</dbReference>
<dbReference type="KEGG" id="gsl:Gasu_26590"/>
<dbReference type="SUPFAM" id="SSF55144">
    <property type="entry name" value="LigT-like"/>
    <property type="match status" value="2"/>
</dbReference>
<keyword evidence="3" id="KW-0436">Ligase</keyword>
<evidence type="ECO:0000256" key="1">
    <source>
        <dbReference type="ARBA" id="ARBA00022801"/>
    </source>
</evidence>
<evidence type="ECO:0000313" key="3">
    <source>
        <dbReference type="EMBL" id="EME30076.1"/>
    </source>
</evidence>
<reference evidence="4" key="1">
    <citation type="journal article" date="2013" name="Science">
        <title>Gene transfer from bacteria and archaea facilitated evolution of an extremophilic eukaryote.</title>
        <authorList>
            <person name="Schonknecht G."/>
            <person name="Chen W.H."/>
            <person name="Ternes C.M."/>
            <person name="Barbier G.G."/>
            <person name="Shrestha R.P."/>
            <person name="Stanke M."/>
            <person name="Brautigam A."/>
            <person name="Baker B.J."/>
            <person name="Banfield J.F."/>
            <person name="Garavito R.M."/>
            <person name="Carr K."/>
            <person name="Wilkerson C."/>
            <person name="Rensing S.A."/>
            <person name="Gagneul D."/>
            <person name="Dickenson N.E."/>
            <person name="Oesterhelt C."/>
            <person name="Lercher M.J."/>
            <person name="Weber A.P."/>
        </authorList>
    </citation>
    <scope>NUCLEOTIDE SEQUENCE [LARGE SCALE GENOMIC DNA]</scope>
    <source>
        <strain evidence="4">074W</strain>
    </source>
</reference>
<evidence type="ECO:0000259" key="2">
    <source>
        <dbReference type="Pfam" id="PF02834"/>
    </source>
</evidence>
<dbReference type="PANTHER" id="PTHR35561">
    <property type="entry name" value="RNA 2',3'-CYCLIC PHOSPHODIESTERASE"/>
    <property type="match status" value="1"/>
</dbReference>
<dbReference type="OrthoDB" id="10361223at2759"/>
<accession>M2W306</accession>
<dbReference type="HAMAP" id="MF_01940">
    <property type="entry name" value="RNA_CPDase"/>
    <property type="match status" value="1"/>
</dbReference>
<dbReference type="GeneID" id="17088832"/>
<dbReference type="InterPro" id="IPR014051">
    <property type="entry name" value="Phosphoesterase_HXTX"/>
</dbReference>
<keyword evidence="4" id="KW-1185">Reference proteome</keyword>
<dbReference type="RefSeq" id="XP_005706596.1">
    <property type="nucleotide sequence ID" value="XM_005706539.1"/>
</dbReference>
<name>M2W306_GALSU</name>
<dbReference type="Gene3D" id="3.90.1140.10">
    <property type="entry name" value="Cyclic phosphodiesterase"/>
    <property type="match status" value="2"/>
</dbReference>
<dbReference type="Pfam" id="PF02834">
    <property type="entry name" value="LigT_PEase"/>
    <property type="match status" value="1"/>
</dbReference>
<evidence type="ECO:0000313" key="4">
    <source>
        <dbReference type="Proteomes" id="UP000030680"/>
    </source>
</evidence>
<organism evidence="3 4">
    <name type="scientific">Galdieria sulphuraria</name>
    <name type="common">Red alga</name>
    <dbReference type="NCBI Taxonomy" id="130081"/>
    <lineage>
        <taxon>Eukaryota</taxon>
        <taxon>Rhodophyta</taxon>
        <taxon>Bangiophyceae</taxon>
        <taxon>Galdieriales</taxon>
        <taxon>Galdieriaceae</taxon>
        <taxon>Galdieria</taxon>
    </lineage>
</organism>
<dbReference type="GO" id="GO:0004113">
    <property type="term" value="F:2',3'-cyclic-nucleotide 3'-phosphodiesterase activity"/>
    <property type="evidence" value="ECO:0007669"/>
    <property type="project" value="InterPro"/>
</dbReference>
<dbReference type="AlphaFoldDB" id="M2W306"/>
<dbReference type="GO" id="GO:0008664">
    <property type="term" value="F:RNA 2',3'-cyclic 3'-phosphodiesterase activity"/>
    <property type="evidence" value="ECO:0007669"/>
    <property type="project" value="InterPro"/>
</dbReference>
<feature type="domain" description="Phosphoesterase HXTX" evidence="2">
    <location>
        <begin position="46"/>
        <end position="110"/>
    </location>
</feature>
<protein>
    <submittedName>
        <fullName evidence="3">2'-5' RNA ligase</fullName>
    </submittedName>
</protein>
<sequence>MESARVFVGLKPPEAVSQLIVRYQKNLQEAILDRGSSINLLGGKQSSFVRWTAQDSLHLTLHFIGSVSREVLDSLRWKFREKVYQIKPFKVTLGSMGFLPKNRKNMRVVYLSVLDPEKNLDSLAARIRSCVLEQFGLANESAVVVDSDISSSAVSQADIKQSEVLPSLDQQTALSERKQENVSFYETLDKLKKSHPFLKGSDSPFLPHITLGRLERTAKREERDYLASVISKTSLLNEPSLHIGNTIEWEVKSFVFYESVQEDGHSQYKILEEFYF</sequence>
<dbReference type="Gramene" id="EME30076">
    <property type="protein sequence ID" value="EME30076"/>
    <property type="gene ID" value="Gasu_26590"/>
</dbReference>
<dbReference type="EMBL" id="KB454503">
    <property type="protein sequence ID" value="EME30076.1"/>
    <property type="molecule type" value="Genomic_DNA"/>
</dbReference>
<proteinExistence type="inferred from homology"/>
<dbReference type="GO" id="GO:0016874">
    <property type="term" value="F:ligase activity"/>
    <property type="evidence" value="ECO:0007669"/>
    <property type="project" value="UniProtKB-KW"/>
</dbReference>
<dbReference type="InterPro" id="IPR004175">
    <property type="entry name" value="RNA_CPDase"/>
</dbReference>
<dbReference type="PANTHER" id="PTHR35561:SF1">
    <property type="entry name" value="RNA 2',3'-CYCLIC PHOSPHODIESTERASE"/>
    <property type="match status" value="1"/>
</dbReference>
<dbReference type="InterPro" id="IPR009097">
    <property type="entry name" value="Cyclic_Pdiesterase"/>
</dbReference>
<gene>
    <name evidence="3" type="ORF">Gasu_26590</name>
</gene>
<keyword evidence="1" id="KW-0378">Hydrolase</keyword>